<protein>
    <recommendedName>
        <fullName evidence="1">HTH cro/C1-type domain-containing protein</fullName>
    </recommendedName>
</protein>
<organism evidence="2 3">
    <name type="scientific">Nocardioides humi</name>
    <dbReference type="NCBI Taxonomy" id="449461"/>
    <lineage>
        <taxon>Bacteria</taxon>
        <taxon>Bacillati</taxon>
        <taxon>Actinomycetota</taxon>
        <taxon>Actinomycetes</taxon>
        <taxon>Propionibacteriales</taxon>
        <taxon>Nocardioidaceae</taxon>
        <taxon>Nocardioides</taxon>
    </lineage>
</organism>
<evidence type="ECO:0000259" key="1">
    <source>
        <dbReference type="PROSITE" id="PS50943"/>
    </source>
</evidence>
<sequence length="316" mass="35680">MATSYGSLCRPVQADLRQNLRQMAKDRGWTLTETAKAAGISYSKLTQGMSANRWFLEDEVASLAAALEVSVDELMGESLFKATARGSKFDKPRPRTVGEDVGTGRGRALCCECGTFRRFTVAEEVYDGKHVMDVSDDPLGRRMLTTVPCRNCGKDTTHAVLRTDKHRDVAEEWMAEPTREQQAVADRDRLIRRIAEFGVDVHFRTRRPKDRSRGFLMKYEFDESKDRWRIEIDPNAPGRVQHLALVDAWHRIATDQHGDDVDWDPRDGVVSTGKGALWSVAVEELVVDIRRALPMEGQKMRLTAIDGMARAEEKAQ</sequence>
<keyword evidence="3" id="KW-1185">Reference proteome</keyword>
<dbReference type="PROSITE" id="PS50943">
    <property type="entry name" value="HTH_CROC1"/>
    <property type="match status" value="1"/>
</dbReference>
<proteinExistence type="predicted"/>
<dbReference type="EMBL" id="BAAAOR010000040">
    <property type="protein sequence ID" value="GAA1543625.1"/>
    <property type="molecule type" value="Genomic_DNA"/>
</dbReference>
<accession>A0ABN2BNK3</accession>
<dbReference type="Proteomes" id="UP001500842">
    <property type="component" value="Unassembled WGS sequence"/>
</dbReference>
<reference evidence="2 3" key="1">
    <citation type="journal article" date="2019" name="Int. J. Syst. Evol. Microbiol.">
        <title>The Global Catalogue of Microorganisms (GCM) 10K type strain sequencing project: providing services to taxonomists for standard genome sequencing and annotation.</title>
        <authorList>
            <consortium name="The Broad Institute Genomics Platform"/>
            <consortium name="The Broad Institute Genome Sequencing Center for Infectious Disease"/>
            <person name="Wu L."/>
            <person name="Ma J."/>
        </authorList>
    </citation>
    <scope>NUCLEOTIDE SEQUENCE [LARGE SCALE GENOMIC DNA]</scope>
    <source>
        <strain evidence="2 3">JCM 14942</strain>
    </source>
</reference>
<dbReference type="SUPFAM" id="SSF47413">
    <property type="entry name" value="lambda repressor-like DNA-binding domains"/>
    <property type="match status" value="1"/>
</dbReference>
<gene>
    <name evidence="2" type="ORF">GCM10009788_52650</name>
</gene>
<dbReference type="Pfam" id="PF19836">
    <property type="entry name" value="DUF6315"/>
    <property type="match status" value="1"/>
</dbReference>
<dbReference type="InterPro" id="IPR001387">
    <property type="entry name" value="Cro/C1-type_HTH"/>
</dbReference>
<dbReference type="SMART" id="SM00530">
    <property type="entry name" value="HTH_XRE"/>
    <property type="match status" value="1"/>
</dbReference>
<dbReference type="CDD" id="cd00093">
    <property type="entry name" value="HTH_XRE"/>
    <property type="match status" value="1"/>
</dbReference>
<comment type="caution">
    <text evidence="2">The sequence shown here is derived from an EMBL/GenBank/DDBJ whole genome shotgun (WGS) entry which is preliminary data.</text>
</comment>
<name>A0ABN2BNK3_9ACTN</name>
<evidence type="ECO:0000313" key="2">
    <source>
        <dbReference type="EMBL" id="GAA1543625.1"/>
    </source>
</evidence>
<evidence type="ECO:0000313" key="3">
    <source>
        <dbReference type="Proteomes" id="UP001500842"/>
    </source>
</evidence>
<feature type="domain" description="HTH cro/C1-type" evidence="1">
    <location>
        <begin position="20"/>
        <end position="74"/>
    </location>
</feature>
<dbReference type="InterPro" id="IPR045631">
    <property type="entry name" value="DUF6315"/>
</dbReference>
<dbReference type="InterPro" id="IPR010982">
    <property type="entry name" value="Lambda_DNA-bd_dom_sf"/>
</dbReference>
<dbReference type="Gene3D" id="1.10.260.40">
    <property type="entry name" value="lambda repressor-like DNA-binding domains"/>
    <property type="match status" value="1"/>
</dbReference>